<organism evidence="1 2">
    <name type="scientific">Mycoplasmopsis agassizii</name>
    <dbReference type="NCBI Taxonomy" id="33922"/>
    <lineage>
        <taxon>Bacteria</taxon>
        <taxon>Bacillati</taxon>
        <taxon>Mycoplasmatota</taxon>
        <taxon>Mycoplasmoidales</taxon>
        <taxon>Metamycoplasmataceae</taxon>
        <taxon>Mycoplasmopsis</taxon>
    </lineage>
</organism>
<dbReference type="EMBL" id="NQNY01000001">
    <property type="protein sequence ID" value="PAK21809.1"/>
    <property type="molecule type" value="Genomic_DNA"/>
</dbReference>
<reference evidence="2" key="1">
    <citation type="submission" date="2017-08" db="EMBL/GenBank/DDBJ databases">
        <authorList>
            <person name="Alvarez-Ponce D."/>
            <person name="Weitzman C.L."/>
            <person name="Tillett R.L."/>
            <person name="Sandmeier F.C."/>
            <person name="Tracy C.R."/>
        </authorList>
    </citation>
    <scope>NUCLEOTIDE SEQUENCE [LARGE SCALE GENOMIC DNA]</scope>
    <source>
        <strain evidence="2">723</strain>
    </source>
</reference>
<sequence length="107" mass="12179">MKTERVINARSFLNIDVSKYNSNGWTRWNLPDDSLVNSKSSTLDDEEIRIASNSVATGFIKSKEELENLIKITKESYLKSNSEDNSAIEEFGKALTYFDGEFLKIMS</sequence>
<comment type="caution">
    <text evidence="1">The sequence shown here is derived from an EMBL/GenBank/DDBJ whole genome shotgun (WGS) entry which is preliminary data.</text>
</comment>
<evidence type="ECO:0000313" key="2">
    <source>
        <dbReference type="Proteomes" id="UP000216943"/>
    </source>
</evidence>
<accession>A0A269TK22</accession>
<protein>
    <submittedName>
        <fullName evidence="1">Uncharacterized protein</fullName>
    </submittedName>
</protein>
<evidence type="ECO:0000313" key="1">
    <source>
        <dbReference type="EMBL" id="PAK21809.1"/>
    </source>
</evidence>
<name>A0A269TK22_9BACT</name>
<dbReference type="Proteomes" id="UP000216943">
    <property type="component" value="Unassembled WGS sequence"/>
</dbReference>
<proteinExistence type="predicted"/>
<dbReference type="RefSeq" id="WP_095334464.1">
    <property type="nucleotide sequence ID" value="NZ_NQNY01000001.1"/>
</dbReference>
<gene>
    <name evidence="1" type="ORF">CJJ23_00485</name>
</gene>
<dbReference type="AlphaFoldDB" id="A0A269TK22"/>